<feature type="chain" id="PRO_5012882020" description="Phospholipase C/D domain-containing protein" evidence="1">
    <location>
        <begin position="24"/>
        <end position="266"/>
    </location>
</feature>
<keyword evidence="1" id="KW-0732">Signal</keyword>
<dbReference type="EMBL" id="MLAK01001401">
    <property type="protein sequence ID" value="OHS93456.1"/>
    <property type="molecule type" value="Genomic_DNA"/>
</dbReference>
<feature type="signal peptide" evidence="1">
    <location>
        <begin position="1"/>
        <end position="23"/>
    </location>
</feature>
<evidence type="ECO:0000256" key="1">
    <source>
        <dbReference type="SAM" id="SignalP"/>
    </source>
</evidence>
<dbReference type="InterPro" id="IPR008947">
    <property type="entry name" value="PLipase_C/P1_nuclease_dom_sf"/>
</dbReference>
<comment type="caution">
    <text evidence="3">The sequence shown here is derived from an EMBL/GenBank/DDBJ whole genome shotgun (WGS) entry which is preliminary data.</text>
</comment>
<dbReference type="GO" id="GO:0016788">
    <property type="term" value="F:hydrolase activity, acting on ester bonds"/>
    <property type="evidence" value="ECO:0007669"/>
    <property type="project" value="InterPro"/>
</dbReference>
<dbReference type="AlphaFoldDB" id="A0A1J4J1R7"/>
<dbReference type="VEuPathDB" id="TrichDB:TRFO_40278"/>
<dbReference type="Proteomes" id="UP000179807">
    <property type="component" value="Unassembled WGS sequence"/>
</dbReference>
<reference evidence="3" key="1">
    <citation type="submission" date="2016-10" db="EMBL/GenBank/DDBJ databases">
        <authorList>
            <person name="Benchimol M."/>
            <person name="Almeida L.G."/>
            <person name="Vasconcelos A.T."/>
            <person name="Perreira-Neves A."/>
            <person name="Rosa I.A."/>
            <person name="Tasca T."/>
            <person name="Bogo M.R."/>
            <person name="de Souza W."/>
        </authorList>
    </citation>
    <scope>NUCLEOTIDE SEQUENCE [LARGE SCALE GENOMIC DNA]</scope>
    <source>
        <strain evidence="3">K</strain>
    </source>
</reference>
<keyword evidence="4" id="KW-1185">Reference proteome</keyword>
<accession>A0A1J4J1R7</accession>
<dbReference type="GeneID" id="94847813"/>
<gene>
    <name evidence="3" type="ORF">TRFO_40278</name>
</gene>
<evidence type="ECO:0000313" key="3">
    <source>
        <dbReference type="EMBL" id="OHS93456.1"/>
    </source>
</evidence>
<organism evidence="3 4">
    <name type="scientific">Tritrichomonas foetus</name>
    <dbReference type="NCBI Taxonomy" id="1144522"/>
    <lineage>
        <taxon>Eukaryota</taxon>
        <taxon>Metamonada</taxon>
        <taxon>Parabasalia</taxon>
        <taxon>Tritrichomonadida</taxon>
        <taxon>Tritrichomonadidae</taxon>
        <taxon>Tritrichomonas</taxon>
    </lineage>
</organism>
<feature type="domain" description="Phospholipase C/D" evidence="2">
    <location>
        <begin position="19"/>
        <end position="147"/>
    </location>
</feature>
<evidence type="ECO:0000313" key="4">
    <source>
        <dbReference type="Proteomes" id="UP000179807"/>
    </source>
</evidence>
<dbReference type="SUPFAM" id="SSF48537">
    <property type="entry name" value="Phospholipase C/P1 nuclease"/>
    <property type="match status" value="1"/>
</dbReference>
<proteinExistence type="predicted"/>
<name>A0A1J4J1R7_9EUKA</name>
<dbReference type="OrthoDB" id="10541638at2759"/>
<protein>
    <recommendedName>
        <fullName evidence="2">Phospholipase C/D domain-containing protein</fullName>
    </recommendedName>
</protein>
<dbReference type="InterPro" id="IPR029002">
    <property type="entry name" value="PLPC/GPLD1"/>
</dbReference>
<dbReference type="Pfam" id="PF00882">
    <property type="entry name" value="Zn_dep_PLPC"/>
    <property type="match status" value="1"/>
</dbReference>
<sequence length="266" mass="31099">MLLFFFLTFNSFSWCPFLHQVIAQQFLERHLTNISESEKDSFLLGSVWADGLDKSITHKIQRLFDKMWRVKFIKNNKIIDLNNNDIKLQNDKENNDFYYFLLGIFSHIPPDTFAHAGKGESFIIEKGILHYFSEVVVDSVIIRQYKPKMMKNILPTGIRAKLNEFGIRESRFFRVFYPLVYLSAKIFPLHRFLPFVQINSCCHGITAYTESSCTLSKHVLAMHEALELAFQRLGDVEFNNLHMENITTNLVHQIGCCKVGEIPHWK</sequence>
<evidence type="ECO:0000259" key="2">
    <source>
        <dbReference type="Pfam" id="PF00882"/>
    </source>
</evidence>
<dbReference type="RefSeq" id="XP_068346593.1">
    <property type="nucleotide sequence ID" value="XM_068513109.1"/>
</dbReference>